<reference evidence="1 2" key="1">
    <citation type="submission" date="2018-10" db="EMBL/GenBank/DDBJ databases">
        <title>Isolation from cow dung.</title>
        <authorList>
            <person name="Ling L."/>
        </authorList>
    </citation>
    <scope>NUCLEOTIDE SEQUENCE [LARGE SCALE GENOMIC DNA]</scope>
    <source>
        <strain evidence="1 2">NEAU-LL90</strain>
    </source>
</reference>
<comment type="caution">
    <text evidence="1">The sequence shown here is derived from an EMBL/GenBank/DDBJ whole genome shotgun (WGS) entry which is preliminary data.</text>
</comment>
<dbReference type="Proteomes" id="UP000279275">
    <property type="component" value="Unassembled WGS sequence"/>
</dbReference>
<sequence length="190" mass="20456">MNVDPETLKQAAEGITGIIKDLQDIGTKDTAASGRGFSQIALSQQDTGKLAVQQAFSDFADRWSWGVRTLVQSANSLAKSAGVAAGRYQQQQDTVSNALKELVADATGNPHLTTQQIDAQSWQDILTNPINQLAHPDYSSTSFDQAWQQMKLDEQKMNVAANSNVLGLPSGWHTGVMDQAAQIQANAAKK</sequence>
<dbReference type="AlphaFoldDB" id="A0A3M2LD78"/>
<evidence type="ECO:0000313" key="2">
    <source>
        <dbReference type="Proteomes" id="UP000279275"/>
    </source>
</evidence>
<gene>
    <name evidence="1" type="ORF">EBN03_11795</name>
</gene>
<dbReference type="EMBL" id="RFFH01000004">
    <property type="protein sequence ID" value="RMI32648.1"/>
    <property type="molecule type" value="Genomic_DNA"/>
</dbReference>
<organism evidence="1 2">
    <name type="scientific">Nocardia stercoris</name>
    <dbReference type="NCBI Taxonomy" id="2483361"/>
    <lineage>
        <taxon>Bacteria</taxon>
        <taxon>Bacillati</taxon>
        <taxon>Actinomycetota</taxon>
        <taxon>Actinomycetes</taxon>
        <taxon>Mycobacteriales</taxon>
        <taxon>Nocardiaceae</taxon>
        <taxon>Nocardia</taxon>
    </lineage>
</organism>
<evidence type="ECO:0000313" key="1">
    <source>
        <dbReference type="EMBL" id="RMI32648.1"/>
    </source>
</evidence>
<protein>
    <submittedName>
        <fullName evidence="1">Uncharacterized protein</fullName>
    </submittedName>
</protein>
<name>A0A3M2LD78_9NOCA</name>
<keyword evidence="2" id="KW-1185">Reference proteome</keyword>
<accession>A0A3M2LD78</accession>
<proteinExistence type="predicted"/>